<keyword evidence="2" id="KW-0012">Acyltransferase</keyword>
<dbReference type="Pfam" id="PF00198">
    <property type="entry name" value="2-oxoacid_dh"/>
    <property type="match status" value="1"/>
</dbReference>
<keyword evidence="3" id="KW-1185">Reference proteome</keyword>
<dbReference type="InterPro" id="IPR001078">
    <property type="entry name" value="2-oxoacid_DH_actylTfrase"/>
</dbReference>
<accession>A0A0W0W6D2</accession>
<evidence type="ECO:0000259" key="1">
    <source>
        <dbReference type="Pfam" id="PF00198"/>
    </source>
</evidence>
<dbReference type="EMBL" id="LNYL01000027">
    <property type="protein sequence ID" value="KTD27935.1"/>
    <property type="molecule type" value="Genomic_DNA"/>
</dbReference>
<dbReference type="SUPFAM" id="SSF52777">
    <property type="entry name" value="CoA-dependent acyltransferases"/>
    <property type="match status" value="1"/>
</dbReference>
<evidence type="ECO:0000313" key="2">
    <source>
        <dbReference type="EMBL" id="KTD27935.1"/>
    </source>
</evidence>
<organism evidence="2 3">
    <name type="scientific">Legionella maceachernii</name>
    <dbReference type="NCBI Taxonomy" id="466"/>
    <lineage>
        <taxon>Bacteria</taxon>
        <taxon>Pseudomonadati</taxon>
        <taxon>Pseudomonadota</taxon>
        <taxon>Gammaproteobacteria</taxon>
        <taxon>Legionellales</taxon>
        <taxon>Legionellaceae</taxon>
        <taxon>Legionella</taxon>
    </lineage>
</organism>
<dbReference type="InterPro" id="IPR023213">
    <property type="entry name" value="CAT-like_dom_sf"/>
</dbReference>
<dbReference type="GO" id="GO:0016746">
    <property type="term" value="F:acyltransferase activity"/>
    <property type="evidence" value="ECO:0007669"/>
    <property type="project" value="UniProtKB-KW"/>
</dbReference>
<dbReference type="Gene3D" id="3.30.559.10">
    <property type="entry name" value="Chloramphenicol acetyltransferase-like domain"/>
    <property type="match status" value="1"/>
</dbReference>
<dbReference type="STRING" id="466.Lmac_0994"/>
<proteinExistence type="predicted"/>
<reference evidence="2 3" key="1">
    <citation type="submission" date="2015-11" db="EMBL/GenBank/DDBJ databases">
        <title>Genomic analysis of 38 Legionella species identifies large and diverse effector repertoires.</title>
        <authorList>
            <person name="Burstein D."/>
            <person name="Amaro F."/>
            <person name="Zusman T."/>
            <person name="Lifshitz Z."/>
            <person name="Cohen O."/>
            <person name="Gilbert J.A."/>
            <person name="Pupko T."/>
            <person name="Shuman H.A."/>
            <person name="Segal G."/>
        </authorList>
    </citation>
    <scope>NUCLEOTIDE SEQUENCE [LARGE SCALE GENOMIC DNA]</scope>
    <source>
        <strain evidence="2 3">PX-1-G2-E2</strain>
    </source>
</reference>
<keyword evidence="2" id="KW-0808">Transferase</keyword>
<gene>
    <name evidence="2" type="ORF">Lmac_0994</name>
</gene>
<feature type="domain" description="2-oxoacid dehydrogenase acyltransferase catalytic" evidence="1">
    <location>
        <begin position="412"/>
        <end position="507"/>
    </location>
</feature>
<dbReference type="SUPFAM" id="SSF47240">
    <property type="entry name" value="Ferritin-like"/>
    <property type="match status" value="1"/>
</dbReference>
<protein>
    <submittedName>
        <fullName evidence="2">Putative CoA-dependent acyltransferase</fullName>
    </submittedName>
</protein>
<dbReference type="Proteomes" id="UP000054908">
    <property type="component" value="Unassembled WGS sequence"/>
</dbReference>
<sequence>MDELAELLRPTWGSEKWILEGWNQISTEEKEAIKSRLDDLFRDGLPFELKHEKLSYIYVFSLLAQLEVLAIQIPLKFESKMDDPEHRKLMHTQLLDEIFHGLVFTKIVYQLCAPYSLPPTYNENVEIICNFIRDQECPKIAVVLLNLLAEGWIEEIFKCFELHSIAPKVFAVILNDENRHVCEADLYQAIGLPALGEVKDKIKHLEAQLITNILQYKYITALSVLFGLDGIISLFEALDHKHKEQLSKINLKPGSDWQFLMKIVEGLSPKILRYTDTISEIEMTPLRKLLMMQWEKPKDPTMVGEFNLNISCIDFFNKKYPPETLTTLILQTMSLSMHENESWRSFINYPKWLKTDGSYVGLAVKLPDCKDQISTIIFENCHELSMRELAARIRNRVKMMVYCFAKREQLEKEHPHLSKIMDNILSDLSNGFYDYPMMNNSIVTLSNIGHCGYTQGKSPLRPNEAIKVTLFDVEKKLIWNKETQEFEPQDILPISVSADHRIFDGNLSVPKMFEGYFQRCFAKMLETLEVPVTVTSPTPFFAKFFDQMIAANLELGYEVLVALQTFWPDFLSLEEIFNVMFWIKKSTALSSRAESFE</sequence>
<dbReference type="AlphaFoldDB" id="A0A0W0W6D2"/>
<evidence type="ECO:0000313" key="3">
    <source>
        <dbReference type="Proteomes" id="UP000054908"/>
    </source>
</evidence>
<dbReference type="InterPro" id="IPR009078">
    <property type="entry name" value="Ferritin-like_SF"/>
</dbReference>
<dbReference type="RefSeq" id="WP_065239985.1">
    <property type="nucleotide sequence ID" value="NZ_CAAAIB010000018.1"/>
</dbReference>
<name>A0A0W0W6D2_9GAMM</name>
<comment type="caution">
    <text evidence="2">The sequence shown here is derived from an EMBL/GenBank/DDBJ whole genome shotgun (WGS) entry which is preliminary data.</text>
</comment>
<dbReference type="OrthoDB" id="5642472at2"/>
<dbReference type="PATRIC" id="fig|466.6.peg.1059"/>